<evidence type="ECO:0000313" key="4">
    <source>
        <dbReference type="EMBL" id="EJG07786.1"/>
    </source>
</evidence>
<dbReference type="GO" id="GO:0016887">
    <property type="term" value="F:ATP hydrolysis activity"/>
    <property type="evidence" value="ECO:0007669"/>
    <property type="project" value="InterPro"/>
</dbReference>
<dbReference type="Pfam" id="PF17863">
    <property type="entry name" value="AAA_lid_2"/>
    <property type="match status" value="1"/>
</dbReference>
<accession>J0S1M2</accession>
<organism evidence="4 5">
    <name type="scientific">Methanofollis liminatans DSM 4140</name>
    <dbReference type="NCBI Taxonomy" id="28892"/>
    <lineage>
        <taxon>Archaea</taxon>
        <taxon>Methanobacteriati</taxon>
        <taxon>Methanobacteriota</taxon>
        <taxon>Stenosarchaea group</taxon>
        <taxon>Methanomicrobia</taxon>
        <taxon>Methanomicrobiales</taxon>
        <taxon>Methanomicrobiaceae</taxon>
        <taxon>Methanofollis</taxon>
    </lineage>
</organism>
<dbReference type="InterPro" id="IPR003593">
    <property type="entry name" value="AAA+_ATPase"/>
</dbReference>
<dbReference type="SMART" id="SM00382">
    <property type="entry name" value="AAA"/>
    <property type="match status" value="1"/>
</dbReference>
<dbReference type="InterPro" id="IPR011703">
    <property type="entry name" value="ATPase_AAA-3"/>
</dbReference>
<dbReference type="Pfam" id="PF07726">
    <property type="entry name" value="AAA_3"/>
    <property type="match status" value="1"/>
</dbReference>
<name>J0S1M2_9EURY</name>
<keyword evidence="5" id="KW-1185">Reference proteome</keyword>
<dbReference type="InterPro" id="IPR027417">
    <property type="entry name" value="P-loop_NTPase"/>
</dbReference>
<dbReference type="PIRSF" id="PIRSF002849">
    <property type="entry name" value="AAA_ATPase_chaperone_MoxR_prd"/>
    <property type="match status" value="1"/>
</dbReference>
<dbReference type="STRING" id="28892.Metli_1842"/>
<dbReference type="Proteomes" id="UP000005095">
    <property type="component" value="Chromosome"/>
</dbReference>
<dbReference type="AlphaFoldDB" id="J0S1M2"/>
<dbReference type="EMBL" id="CM001555">
    <property type="protein sequence ID" value="EJG07786.1"/>
    <property type="molecule type" value="Genomic_DNA"/>
</dbReference>
<proteinExistence type="predicted"/>
<sequence length="334" mass="35698">MIPLEITESKIEDLAREAKTCRAMLLPVKVEMQKAIVGQDRTVSDLLLALVAGGNVLLEGVPGLAKTLIVRTLASCIDCSFARIQFTPDLLPSDITGTTVYNQREGSFSLVKGPVFHNIILADEINRAPPKVQSALLEAMQEQQVTIQGETLRLPDPFFVLATQNPIESEGTYPLPEAQVDRFLFKLGIAYPTVADEVEILDRYTAGVPASPECVLSAADLARIQAAARAVHADAAVREYAARIVDATRRPADYGLDLAASIAWGASPRATLSLVLGAKARALVAGRGYIVPDDIKKVAHNALRHRILLTYAADAAGVSTDGIVDAVLGSVEVP</sequence>
<dbReference type="PANTHER" id="PTHR42759">
    <property type="entry name" value="MOXR FAMILY PROTEIN"/>
    <property type="match status" value="1"/>
</dbReference>
<evidence type="ECO:0000259" key="3">
    <source>
        <dbReference type="SMART" id="SM00382"/>
    </source>
</evidence>
<gene>
    <name evidence="4" type="ORF">Metli_1842</name>
</gene>
<dbReference type="InterPro" id="IPR041628">
    <property type="entry name" value="ChlI/MoxR_AAA_lid"/>
</dbReference>
<keyword evidence="2" id="KW-0067">ATP-binding</keyword>
<dbReference type="PANTHER" id="PTHR42759:SF1">
    <property type="entry name" value="MAGNESIUM-CHELATASE SUBUNIT CHLD"/>
    <property type="match status" value="1"/>
</dbReference>
<protein>
    <submittedName>
        <fullName evidence="4">ATPase associated with various cellular activities AAA_3</fullName>
    </submittedName>
</protein>
<dbReference type="Gene3D" id="1.10.8.80">
    <property type="entry name" value="Magnesium chelatase subunit I, C-Terminal domain"/>
    <property type="match status" value="1"/>
</dbReference>
<dbReference type="HOGENOM" id="CLU_034716_2_0_2"/>
<dbReference type="Gene3D" id="3.40.50.300">
    <property type="entry name" value="P-loop containing nucleotide triphosphate hydrolases"/>
    <property type="match status" value="1"/>
</dbReference>
<evidence type="ECO:0000256" key="2">
    <source>
        <dbReference type="ARBA" id="ARBA00022840"/>
    </source>
</evidence>
<feature type="domain" description="AAA+ ATPase" evidence="3">
    <location>
        <begin position="52"/>
        <end position="193"/>
    </location>
</feature>
<dbReference type="FunFam" id="3.40.50.300:FF:000640">
    <property type="entry name" value="MoxR family ATPase"/>
    <property type="match status" value="1"/>
</dbReference>
<evidence type="ECO:0000256" key="1">
    <source>
        <dbReference type="ARBA" id="ARBA00022741"/>
    </source>
</evidence>
<dbReference type="CDD" id="cd00009">
    <property type="entry name" value="AAA"/>
    <property type="match status" value="1"/>
</dbReference>
<dbReference type="GO" id="GO:0005524">
    <property type="term" value="F:ATP binding"/>
    <property type="evidence" value="ECO:0007669"/>
    <property type="project" value="UniProtKB-KW"/>
</dbReference>
<evidence type="ECO:0000313" key="5">
    <source>
        <dbReference type="Proteomes" id="UP000005095"/>
    </source>
</evidence>
<dbReference type="SUPFAM" id="SSF52540">
    <property type="entry name" value="P-loop containing nucleoside triphosphate hydrolases"/>
    <property type="match status" value="1"/>
</dbReference>
<dbReference type="PATRIC" id="fig|28892.9.peg.2001"/>
<reference evidence="4 5" key="1">
    <citation type="submission" date="2011-08" db="EMBL/GenBank/DDBJ databases">
        <title>The complete genome of Methanofollis liminatans DSM 4140.</title>
        <authorList>
            <consortium name="US DOE Joint Genome Institute (JGI-PGF)"/>
            <person name="Lucas S."/>
            <person name="Han J."/>
            <person name="Lapidus A."/>
            <person name="Bruce D."/>
            <person name="Goodwin L."/>
            <person name="Pitluck S."/>
            <person name="Peters L."/>
            <person name="Kyrpides N."/>
            <person name="Mavromatis K."/>
            <person name="Ivanova N."/>
            <person name="Mikhailova N."/>
            <person name="Lu M."/>
            <person name="Detter J.C."/>
            <person name="Tapia R."/>
            <person name="Han C."/>
            <person name="Land M."/>
            <person name="Hauser L."/>
            <person name="Markowitz V."/>
            <person name="Cheng J.-F."/>
            <person name="Hugenholtz P."/>
            <person name="Woyke T."/>
            <person name="Wu D."/>
            <person name="Spring S."/>
            <person name="Schuler E."/>
            <person name="Brambilla E."/>
            <person name="Klenk H.-P."/>
            <person name="Eisen J.A."/>
        </authorList>
    </citation>
    <scope>NUCLEOTIDE SEQUENCE [LARGE SCALE GENOMIC DNA]</scope>
    <source>
        <strain evidence="4 5">DSM 4140</strain>
    </source>
</reference>
<dbReference type="RefSeq" id="WP_004039709.1">
    <property type="nucleotide sequence ID" value="NZ_CM001555.1"/>
</dbReference>
<keyword evidence="1" id="KW-0547">Nucleotide-binding</keyword>
<dbReference type="InterPro" id="IPR050764">
    <property type="entry name" value="CbbQ/NirQ/NorQ/GpvN"/>
</dbReference>